<keyword evidence="6 7" id="KW-0472">Membrane</keyword>
<dbReference type="InterPro" id="IPR005829">
    <property type="entry name" value="Sugar_transporter_CS"/>
</dbReference>
<dbReference type="InterPro" id="IPR020846">
    <property type="entry name" value="MFS_dom"/>
</dbReference>
<feature type="transmembrane region" description="Helical" evidence="7">
    <location>
        <begin position="116"/>
        <end position="137"/>
    </location>
</feature>
<feature type="domain" description="Major facilitator superfamily (MFS) profile" evidence="8">
    <location>
        <begin position="25"/>
        <end position="473"/>
    </location>
</feature>
<dbReference type="InterPro" id="IPR011701">
    <property type="entry name" value="MFS"/>
</dbReference>
<dbReference type="Proteomes" id="UP000238312">
    <property type="component" value="Unassembled WGS sequence"/>
</dbReference>
<feature type="transmembrane region" description="Helical" evidence="7">
    <location>
        <begin position="211"/>
        <end position="230"/>
    </location>
</feature>
<dbReference type="InterPro" id="IPR036259">
    <property type="entry name" value="MFS_trans_sf"/>
</dbReference>
<feature type="transmembrane region" description="Helical" evidence="7">
    <location>
        <begin position="377"/>
        <end position="397"/>
    </location>
</feature>
<feature type="transmembrane region" description="Helical" evidence="7">
    <location>
        <begin position="242"/>
        <end position="260"/>
    </location>
</feature>
<evidence type="ECO:0000256" key="7">
    <source>
        <dbReference type="SAM" id="Phobius"/>
    </source>
</evidence>
<evidence type="ECO:0000256" key="4">
    <source>
        <dbReference type="ARBA" id="ARBA00022692"/>
    </source>
</evidence>
<reference evidence="9 10" key="1">
    <citation type="submission" date="2018-03" db="EMBL/GenBank/DDBJ databases">
        <title>Genomic Encyclopedia of Type Strains, Phase III (KMG-III): the genomes of soil and plant-associated and newly described type strains.</title>
        <authorList>
            <person name="Whitman W."/>
        </authorList>
    </citation>
    <scope>NUCLEOTIDE SEQUENCE [LARGE SCALE GENOMIC DNA]</scope>
    <source>
        <strain evidence="9 10">CGMCC 4.7104</strain>
    </source>
</reference>
<evidence type="ECO:0000313" key="9">
    <source>
        <dbReference type="EMBL" id="PRX60469.1"/>
    </source>
</evidence>
<feature type="transmembrane region" description="Helical" evidence="7">
    <location>
        <begin position="417"/>
        <end position="434"/>
    </location>
</feature>
<dbReference type="CDD" id="cd17321">
    <property type="entry name" value="MFS_MMR_MDR_like"/>
    <property type="match status" value="1"/>
</dbReference>
<evidence type="ECO:0000256" key="1">
    <source>
        <dbReference type="ARBA" id="ARBA00004651"/>
    </source>
</evidence>
<feature type="transmembrane region" description="Helical" evidence="7">
    <location>
        <begin position="280"/>
        <end position="299"/>
    </location>
</feature>
<sequence length="484" mass="49093">MNQTPHARYHLAAADGQRTSRRWLVLVLLCLAQFMVILDVTVVNVALPVIADRLDLDRTALTWVITAYTLCFGGLMLLGGRMADALGRRRVFLAGLAVFTLASLVSGLAGDAAMLVAARAAQGIGAAMLSPAALSIVTTTFHGPDRNPALGVWAAIGGAGAAIGVLLGGVFTAGPGWEWVFFINVPVGILVAVTLPMVVPSGRSTRHATQIDVPGAVTAALAVGSLIYGLVRAGDTGWGDTVTLLALAAGVVLLVVFVLIERVTMVPLVRLAVLARRPVAAGNLVMLTASGLLLAHFFLGSQYLQHVLGLSALSTGLLFLPAALVIGLGTHLGVRIVGRFGGRPAAAAGFLLAAIGALLLAQLPADGNALVHFLPGFAISGLGLGATFVTATITVMAHVDPHDAGMVSALINTGHELGATLGIAFVSTIAAASLDTMPMGPASVTGFGAAFTAAAVTAVIMATAAGWLIPAGRPPATDGPVFAH</sequence>
<dbReference type="PANTHER" id="PTHR42718:SF46">
    <property type="entry name" value="BLR6921 PROTEIN"/>
    <property type="match status" value="1"/>
</dbReference>
<evidence type="ECO:0000256" key="6">
    <source>
        <dbReference type="ARBA" id="ARBA00023136"/>
    </source>
</evidence>
<dbReference type="Gene3D" id="1.20.1720.10">
    <property type="entry name" value="Multidrug resistance protein D"/>
    <property type="match status" value="1"/>
</dbReference>
<keyword evidence="3" id="KW-1003">Cell membrane</keyword>
<feature type="transmembrane region" description="Helical" evidence="7">
    <location>
        <begin position="179"/>
        <end position="199"/>
    </location>
</feature>
<gene>
    <name evidence="9" type="ORF">B0I32_117236</name>
</gene>
<dbReference type="AlphaFoldDB" id="A0A2T0MQN4"/>
<feature type="transmembrane region" description="Helical" evidence="7">
    <location>
        <begin position="59"/>
        <end position="79"/>
    </location>
</feature>
<feature type="transmembrane region" description="Helical" evidence="7">
    <location>
        <begin position="346"/>
        <end position="365"/>
    </location>
</feature>
<dbReference type="GO" id="GO:0022857">
    <property type="term" value="F:transmembrane transporter activity"/>
    <property type="evidence" value="ECO:0007669"/>
    <property type="project" value="InterPro"/>
</dbReference>
<dbReference type="OrthoDB" id="7375466at2"/>
<dbReference type="Pfam" id="PF07690">
    <property type="entry name" value="MFS_1"/>
    <property type="match status" value="1"/>
</dbReference>
<dbReference type="PROSITE" id="PS50850">
    <property type="entry name" value="MFS"/>
    <property type="match status" value="1"/>
</dbReference>
<keyword evidence="5 7" id="KW-1133">Transmembrane helix</keyword>
<dbReference type="EMBL" id="PVNG01000017">
    <property type="protein sequence ID" value="PRX60469.1"/>
    <property type="molecule type" value="Genomic_DNA"/>
</dbReference>
<dbReference type="PRINTS" id="PR01036">
    <property type="entry name" value="TCRTETB"/>
</dbReference>
<evidence type="ECO:0000256" key="5">
    <source>
        <dbReference type="ARBA" id="ARBA00022989"/>
    </source>
</evidence>
<keyword evidence="10" id="KW-1185">Reference proteome</keyword>
<feature type="transmembrane region" description="Helical" evidence="7">
    <location>
        <begin position="311"/>
        <end position="334"/>
    </location>
</feature>
<evidence type="ECO:0000259" key="8">
    <source>
        <dbReference type="PROSITE" id="PS50850"/>
    </source>
</evidence>
<evidence type="ECO:0000313" key="10">
    <source>
        <dbReference type="Proteomes" id="UP000238312"/>
    </source>
</evidence>
<feature type="transmembrane region" description="Helical" evidence="7">
    <location>
        <begin position="446"/>
        <end position="469"/>
    </location>
</feature>
<keyword evidence="4 7" id="KW-0812">Transmembrane</keyword>
<accession>A0A2T0MQN4</accession>
<comment type="caution">
    <text evidence="9">The sequence shown here is derived from an EMBL/GenBank/DDBJ whole genome shotgun (WGS) entry which is preliminary data.</text>
</comment>
<organism evidence="9 10">
    <name type="scientific">Nonomuraea fuscirosea</name>
    <dbReference type="NCBI Taxonomy" id="1291556"/>
    <lineage>
        <taxon>Bacteria</taxon>
        <taxon>Bacillati</taxon>
        <taxon>Actinomycetota</taxon>
        <taxon>Actinomycetes</taxon>
        <taxon>Streptosporangiales</taxon>
        <taxon>Streptosporangiaceae</taxon>
        <taxon>Nonomuraea</taxon>
    </lineage>
</organism>
<dbReference type="PROSITE" id="PS00216">
    <property type="entry name" value="SUGAR_TRANSPORT_1"/>
    <property type="match status" value="1"/>
</dbReference>
<feature type="transmembrane region" description="Helical" evidence="7">
    <location>
        <begin position="149"/>
        <end position="173"/>
    </location>
</feature>
<dbReference type="SUPFAM" id="SSF103473">
    <property type="entry name" value="MFS general substrate transporter"/>
    <property type="match status" value="1"/>
</dbReference>
<keyword evidence="2" id="KW-0813">Transport</keyword>
<evidence type="ECO:0000256" key="2">
    <source>
        <dbReference type="ARBA" id="ARBA00022448"/>
    </source>
</evidence>
<proteinExistence type="predicted"/>
<dbReference type="PANTHER" id="PTHR42718">
    <property type="entry name" value="MAJOR FACILITATOR SUPERFAMILY MULTIDRUG TRANSPORTER MFSC"/>
    <property type="match status" value="1"/>
</dbReference>
<dbReference type="RefSeq" id="WP_106247214.1">
    <property type="nucleotide sequence ID" value="NZ_PVNG01000017.1"/>
</dbReference>
<feature type="transmembrane region" description="Helical" evidence="7">
    <location>
        <begin position="91"/>
        <end position="110"/>
    </location>
</feature>
<dbReference type="GO" id="GO:0005886">
    <property type="term" value="C:plasma membrane"/>
    <property type="evidence" value="ECO:0007669"/>
    <property type="project" value="UniProtKB-SubCell"/>
</dbReference>
<dbReference type="Gene3D" id="1.20.1250.20">
    <property type="entry name" value="MFS general substrate transporter like domains"/>
    <property type="match status" value="1"/>
</dbReference>
<protein>
    <submittedName>
        <fullName evidence="9">EmrB/QacA subfamily drug resistance transporter</fullName>
    </submittedName>
</protein>
<comment type="subcellular location">
    <subcellularLocation>
        <location evidence="1">Cell membrane</location>
        <topology evidence="1">Multi-pass membrane protein</topology>
    </subcellularLocation>
</comment>
<name>A0A2T0MQN4_9ACTN</name>
<evidence type="ECO:0000256" key="3">
    <source>
        <dbReference type="ARBA" id="ARBA00022475"/>
    </source>
</evidence>
<feature type="transmembrane region" description="Helical" evidence="7">
    <location>
        <begin position="23"/>
        <end position="47"/>
    </location>
</feature>